<name>A0A653IGZ1_9BACL</name>
<gene>
    <name evidence="10" type="primary">ampS</name>
    <name evidence="10" type="ORF">EXIGUO9Y_370035</name>
</gene>
<evidence type="ECO:0000256" key="7">
    <source>
        <dbReference type="ARBA" id="ARBA00022723"/>
    </source>
</evidence>
<comment type="similarity">
    <text evidence="4">Belongs to the peptidase M29 family.</text>
</comment>
<evidence type="ECO:0000256" key="5">
    <source>
        <dbReference type="ARBA" id="ARBA00022438"/>
    </source>
</evidence>
<keyword evidence="9" id="KW-0482">Metalloprotease</keyword>
<keyword evidence="7" id="KW-0479">Metal-binding</keyword>
<dbReference type="PANTHER" id="PTHR34448">
    <property type="entry name" value="AMINOPEPTIDASE"/>
    <property type="match status" value="1"/>
</dbReference>
<dbReference type="RefSeq" id="WP_029332679.1">
    <property type="nucleotide sequence ID" value="NZ_LR732312.1"/>
</dbReference>
<accession>A0A653IGZ1</accession>
<evidence type="ECO:0000256" key="9">
    <source>
        <dbReference type="ARBA" id="ARBA00023049"/>
    </source>
</evidence>
<evidence type="ECO:0000256" key="4">
    <source>
        <dbReference type="ARBA" id="ARBA00008236"/>
    </source>
</evidence>
<keyword evidence="6" id="KW-0645">Protease</keyword>
<evidence type="ECO:0000256" key="3">
    <source>
        <dbReference type="ARBA" id="ARBA00001947"/>
    </source>
</evidence>
<dbReference type="Proteomes" id="UP000439752">
    <property type="component" value="Unassembled WGS sequence"/>
</dbReference>
<evidence type="ECO:0000256" key="2">
    <source>
        <dbReference type="ARBA" id="ARBA00001946"/>
    </source>
</evidence>
<proteinExistence type="inferred from homology"/>
<keyword evidence="5 10" id="KW-0031">Aminopeptidase</keyword>
<comment type="cofactor">
    <cofactor evidence="3">
        <name>Zn(2+)</name>
        <dbReference type="ChEBI" id="CHEBI:29105"/>
    </cofactor>
</comment>
<dbReference type="GO" id="GO:0006508">
    <property type="term" value="P:proteolysis"/>
    <property type="evidence" value="ECO:0007669"/>
    <property type="project" value="UniProtKB-KW"/>
</dbReference>
<dbReference type="SUPFAM" id="SSF144052">
    <property type="entry name" value="Thermophilic metalloprotease-like"/>
    <property type="match status" value="1"/>
</dbReference>
<protein>
    <submittedName>
        <fullName evidence="10">Aminopeptidase</fullName>
        <ecNumber evidence="10">3.4.11.24</ecNumber>
    </submittedName>
</protein>
<reference evidence="10 11" key="1">
    <citation type="submission" date="2019-10" db="EMBL/GenBank/DDBJ databases">
        <authorList>
            <person name="Karimi E."/>
        </authorList>
    </citation>
    <scope>NUCLEOTIDE SEQUENCE [LARGE SCALE GENOMIC DNA]</scope>
    <source>
        <strain evidence="10">Exiguobacterium sp. 9Y</strain>
    </source>
</reference>
<evidence type="ECO:0000313" key="10">
    <source>
        <dbReference type="EMBL" id="VWX38163.1"/>
    </source>
</evidence>
<dbReference type="InterPro" id="IPR035097">
    <property type="entry name" value="M29_N-terminal"/>
</dbReference>
<keyword evidence="8 10" id="KW-0378">Hydrolase</keyword>
<comment type="cofactor">
    <cofactor evidence="2">
        <name>Mg(2+)</name>
        <dbReference type="ChEBI" id="CHEBI:18420"/>
    </cofactor>
</comment>
<evidence type="ECO:0000313" key="11">
    <source>
        <dbReference type="Proteomes" id="UP000439752"/>
    </source>
</evidence>
<dbReference type="GO" id="GO:0008237">
    <property type="term" value="F:metallopeptidase activity"/>
    <property type="evidence" value="ECO:0007669"/>
    <property type="project" value="UniProtKB-KW"/>
</dbReference>
<dbReference type="GO" id="GO:0004177">
    <property type="term" value="F:aminopeptidase activity"/>
    <property type="evidence" value="ECO:0007669"/>
    <property type="project" value="UniProtKB-KW"/>
</dbReference>
<dbReference type="Gene3D" id="3.40.1830.10">
    <property type="entry name" value="Thermophilic metalloprotease (M29)"/>
    <property type="match status" value="1"/>
</dbReference>
<dbReference type="InterPro" id="IPR000787">
    <property type="entry name" value="Peptidase_M29"/>
</dbReference>
<dbReference type="GO" id="GO:0046872">
    <property type="term" value="F:metal ion binding"/>
    <property type="evidence" value="ECO:0007669"/>
    <property type="project" value="UniProtKB-KW"/>
</dbReference>
<evidence type="ECO:0000256" key="8">
    <source>
        <dbReference type="ARBA" id="ARBA00022801"/>
    </source>
</evidence>
<organism evidence="10 11">
    <name type="scientific">Exiguobacterium oxidotolerans</name>
    <dbReference type="NCBI Taxonomy" id="223958"/>
    <lineage>
        <taxon>Bacteria</taxon>
        <taxon>Bacillati</taxon>
        <taxon>Bacillota</taxon>
        <taxon>Bacilli</taxon>
        <taxon>Bacillales</taxon>
        <taxon>Bacillales Family XII. Incertae Sedis</taxon>
        <taxon>Exiguobacterium</taxon>
    </lineage>
</organism>
<dbReference type="EMBL" id="CABWKQ010000031">
    <property type="protein sequence ID" value="VWX38163.1"/>
    <property type="molecule type" value="Genomic_DNA"/>
</dbReference>
<dbReference type="AlphaFoldDB" id="A0A653IGZ1"/>
<keyword evidence="11" id="KW-1185">Reference proteome</keyword>
<dbReference type="PRINTS" id="PR00919">
    <property type="entry name" value="THERMOPTASE"/>
</dbReference>
<comment type="cofactor">
    <cofactor evidence="1">
        <name>Co(2+)</name>
        <dbReference type="ChEBI" id="CHEBI:48828"/>
    </cofactor>
</comment>
<evidence type="ECO:0000256" key="6">
    <source>
        <dbReference type="ARBA" id="ARBA00022670"/>
    </source>
</evidence>
<dbReference type="Pfam" id="PF02073">
    <property type="entry name" value="Peptidase_M29"/>
    <property type="match status" value="1"/>
</dbReference>
<dbReference type="EC" id="3.4.11.24" evidence="10"/>
<evidence type="ECO:0000256" key="1">
    <source>
        <dbReference type="ARBA" id="ARBA00001941"/>
    </source>
</evidence>
<dbReference type="PANTHER" id="PTHR34448:SF3">
    <property type="entry name" value="AMINOPEPTIDASE AMPS"/>
    <property type="match status" value="1"/>
</dbReference>
<sequence>MPTQEQLKKYAALAVRTGINLQSGQQLEIRAGIENAPLVREITRVAYEVGASNVYVQWSDDEMTKIRYFDAPEDSFDAFPEWLKARFDQLADEKTAFLSVVSEDPDLLNGVESSRIARANKAAGVALANWRKFVMSDNVSWCVVAAPSDAWAAKVFPDSENAVEELWDAILKATRVDQADPVAAWEKHDHNLRTKATFLTEKKYKTLHYSAPGTELSIELPERHVWLGGGGPNADGVDFIANLPTEEVFTLPKKTGVNGHVSSTKPLSYSGNLIDGFTLWFEDGKIVKAEAKQGQAALDELISLDEGARYLGEVALVPHHSPISDSGILFYNTLFDENASCHLAIGRAYSTCLENGPSLSNEELAEQGANDSMTHVDFMIGSADMSIDGELADGTREPLMRDGNWSI</sequence>
<dbReference type="InterPro" id="IPR052170">
    <property type="entry name" value="M29_Exopeptidase"/>
</dbReference>